<evidence type="ECO:0000256" key="1">
    <source>
        <dbReference type="SAM" id="MobiDB-lite"/>
    </source>
</evidence>
<dbReference type="RefSeq" id="WP_168432607.1">
    <property type="nucleotide sequence ID" value="NZ_CP178556.1"/>
</dbReference>
<accession>A0AAW6R573</accession>
<organism evidence="2">
    <name type="scientific">Gordonia rubripertincta</name>
    <name type="common">Rhodococcus corallinus</name>
    <dbReference type="NCBI Taxonomy" id="36822"/>
    <lineage>
        <taxon>Bacteria</taxon>
        <taxon>Bacillati</taxon>
        <taxon>Actinomycetota</taxon>
        <taxon>Actinomycetes</taxon>
        <taxon>Mycobacteriales</taxon>
        <taxon>Gordoniaceae</taxon>
        <taxon>Gordonia</taxon>
    </lineage>
</organism>
<protein>
    <submittedName>
        <fullName evidence="2">Uncharacterized protein</fullName>
    </submittedName>
</protein>
<comment type="caution">
    <text evidence="2">The sequence shown here is derived from an EMBL/GenBank/DDBJ whole genome shotgun (WGS) entry which is preliminary data.</text>
</comment>
<dbReference type="AlphaFoldDB" id="A0AAW6R573"/>
<dbReference type="EMBL" id="JARUXG010000001">
    <property type="protein sequence ID" value="MDG6779591.1"/>
    <property type="molecule type" value="Genomic_DNA"/>
</dbReference>
<proteinExistence type="predicted"/>
<name>A0AAW6R573_GORRU</name>
<reference evidence="2" key="1">
    <citation type="submission" date="2023-04" db="EMBL/GenBank/DDBJ databases">
        <title>Characterization and analysis of the complete genome of Gordonia rubripertincta 112, the degrader of aromatic and aliphatic compounds.</title>
        <authorList>
            <person name="Frantsuzova E."/>
            <person name="Bogun A."/>
            <person name="Delegan Y."/>
        </authorList>
    </citation>
    <scope>NUCLEOTIDE SEQUENCE</scope>
    <source>
        <strain evidence="2">112</strain>
    </source>
</reference>
<evidence type="ECO:0000313" key="2">
    <source>
        <dbReference type="EMBL" id="MDG6779591.1"/>
    </source>
</evidence>
<feature type="region of interest" description="Disordered" evidence="1">
    <location>
        <begin position="117"/>
        <end position="139"/>
    </location>
</feature>
<gene>
    <name evidence="2" type="ORF">QBL07_01960</name>
</gene>
<sequence>MIARYAYSALYVDDLGRLNRVLTSAVHLDLETAARAAELSEPPERGIDWLPAILDRDDWLIGISLNHSPSTASAAYLAPRLVHPASATEHEIRQVWARTRTSTTFLAEVNEYRAERGLQQGTTPRFDLTPAQPTTYIRQ</sequence>